<organism evidence="2">
    <name type="scientific">Anopheles darlingi</name>
    <name type="common">Mosquito</name>
    <dbReference type="NCBI Taxonomy" id="43151"/>
    <lineage>
        <taxon>Eukaryota</taxon>
        <taxon>Metazoa</taxon>
        <taxon>Ecdysozoa</taxon>
        <taxon>Arthropoda</taxon>
        <taxon>Hexapoda</taxon>
        <taxon>Insecta</taxon>
        <taxon>Pterygota</taxon>
        <taxon>Neoptera</taxon>
        <taxon>Endopterygota</taxon>
        <taxon>Diptera</taxon>
        <taxon>Nematocera</taxon>
        <taxon>Culicoidea</taxon>
        <taxon>Culicidae</taxon>
        <taxon>Anophelinae</taxon>
        <taxon>Anopheles</taxon>
    </lineage>
</organism>
<keyword evidence="1" id="KW-0732">Signal</keyword>
<dbReference type="AlphaFoldDB" id="A0A2M4DRX4"/>
<dbReference type="EMBL" id="GGFL01016084">
    <property type="protein sequence ID" value="MBW80262.1"/>
    <property type="molecule type" value="Transcribed_RNA"/>
</dbReference>
<evidence type="ECO:0000313" key="2">
    <source>
        <dbReference type="EMBL" id="MBW80262.1"/>
    </source>
</evidence>
<feature type="signal peptide" evidence="1">
    <location>
        <begin position="1"/>
        <end position="22"/>
    </location>
</feature>
<protein>
    <submittedName>
        <fullName evidence="2">Putative secreted protein</fullName>
    </submittedName>
</protein>
<proteinExistence type="predicted"/>
<reference evidence="2" key="1">
    <citation type="submission" date="2018-01" db="EMBL/GenBank/DDBJ databases">
        <title>An insight into the sialome of Amazonian anophelines.</title>
        <authorList>
            <person name="Ribeiro J.M."/>
            <person name="Scarpassa V."/>
            <person name="Calvo E."/>
        </authorList>
    </citation>
    <scope>NUCLEOTIDE SEQUENCE</scope>
</reference>
<feature type="chain" id="PRO_5014895566" evidence="1">
    <location>
        <begin position="23"/>
        <end position="91"/>
    </location>
</feature>
<evidence type="ECO:0000256" key="1">
    <source>
        <dbReference type="SAM" id="SignalP"/>
    </source>
</evidence>
<accession>A0A2M4DRX4</accession>
<name>A0A2M4DRX4_ANODA</name>
<sequence length="91" mass="11122">MSWMTRLRSPIQLYLWVYVCQCNPWGIQEKNILKWKLEKYFWTKCLPYLELYSYKQHKHSIELIYFEKTATTTRSNIKTLICHKPTAIMNS</sequence>